<feature type="transmembrane region" description="Helical" evidence="6">
    <location>
        <begin position="7"/>
        <end position="24"/>
    </location>
</feature>
<keyword evidence="4 6" id="KW-1133">Transmembrane helix</keyword>
<dbReference type="PANTHER" id="PTHR21716">
    <property type="entry name" value="TRANSMEMBRANE PROTEIN"/>
    <property type="match status" value="1"/>
</dbReference>
<organism evidence="7 8">
    <name type="scientific">Roseivivax sediminis</name>
    <dbReference type="NCBI Taxonomy" id="936889"/>
    <lineage>
        <taxon>Bacteria</taxon>
        <taxon>Pseudomonadati</taxon>
        <taxon>Pseudomonadota</taxon>
        <taxon>Alphaproteobacteria</taxon>
        <taxon>Rhodobacterales</taxon>
        <taxon>Roseobacteraceae</taxon>
        <taxon>Roseivivax</taxon>
    </lineage>
</organism>
<gene>
    <name evidence="7" type="ORF">SAMN04515678_11322</name>
</gene>
<dbReference type="PANTHER" id="PTHR21716:SF16">
    <property type="entry name" value="BLL1467 PROTEIN"/>
    <property type="match status" value="1"/>
</dbReference>
<dbReference type="InterPro" id="IPR002549">
    <property type="entry name" value="AI-2E-like"/>
</dbReference>
<feature type="transmembrane region" description="Helical" evidence="6">
    <location>
        <begin position="311"/>
        <end position="342"/>
    </location>
</feature>
<dbReference type="EMBL" id="FOMS01000013">
    <property type="protein sequence ID" value="SFE65333.1"/>
    <property type="molecule type" value="Genomic_DNA"/>
</dbReference>
<feature type="transmembrane region" description="Helical" evidence="6">
    <location>
        <begin position="30"/>
        <end position="48"/>
    </location>
</feature>
<proteinExistence type="inferred from homology"/>
<feature type="transmembrane region" description="Helical" evidence="6">
    <location>
        <begin position="60"/>
        <end position="80"/>
    </location>
</feature>
<evidence type="ECO:0000313" key="7">
    <source>
        <dbReference type="EMBL" id="SFE65333.1"/>
    </source>
</evidence>
<reference evidence="7 8" key="1">
    <citation type="submission" date="2016-10" db="EMBL/GenBank/DDBJ databases">
        <authorList>
            <person name="Varghese N."/>
            <person name="Submissions S."/>
        </authorList>
    </citation>
    <scope>NUCLEOTIDE SEQUENCE [LARGE SCALE GENOMIC DNA]</scope>
    <source>
        <strain evidence="8">YIM D21,KCTC 23444,ACCC 10710</strain>
    </source>
</reference>
<evidence type="ECO:0000256" key="1">
    <source>
        <dbReference type="ARBA" id="ARBA00004141"/>
    </source>
</evidence>
<keyword evidence="3 6" id="KW-0812">Transmembrane</keyword>
<evidence type="ECO:0000256" key="3">
    <source>
        <dbReference type="ARBA" id="ARBA00022692"/>
    </source>
</evidence>
<name>A0A1I2CC04_9RHOB</name>
<dbReference type="GO" id="GO:0055085">
    <property type="term" value="P:transmembrane transport"/>
    <property type="evidence" value="ECO:0007669"/>
    <property type="project" value="TreeGrafter"/>
</dbReference>
<dbReference type="Pfam" id="PF01594">
    <property type="entry name" value="AI-2E_transport"/>
    <property type="match status" value="1"/>
</dbReference>
<dbReference type="AlphaFoldDB" id="A0A1I2CC04"/>
<feature type="transmembrane region" description="Helical" evidence="6">
    <location>
        <begin position="213"/>
        <end position="235"/>
    </location>
</feature>
<dbReference type="Proteomes" id="UP000325289">
    <property type="component" value="Unassembled WGS sequence"/>
</dbReference>
<evidence type="ECO:0000256" key="2">
    <source>
        <dbReference type="ARBA" id="ARBA00009773"/>
    </source>
</evidence>
<protein>
    <submittedName>
        <fullName evidence="7">Predicted PurR-regulated permease PerM</fullName>
    </submittedName>
</protein>
<feature type="transmembrane region" description="Helical" evidence="6">
    <location>
        <begin position="270"/>
        <end position="291"/>
    </location>
</feature>
<comment type="similarity">
    <text evidence="2">Belongs to the autoinducer-2 exporter (AI-2E) (TC 2.A.86) family.</text>
</comment>
<feature type="transmembrane region" description="Helical" evidence="6">
    <location>
        <begin position="241"/>
        <end position="263"/>
    </location>
</feature>
<evidence type="ECO:0000256" key="6">
    <source>
        <dbReference type="SAM" id="Phobius"/>
    </source>
</evidence>
<keyword evidence="5 6" id="KW-0472">Membrane</keyword>
<evidence type="ECO:0000256" key="5">
    <source>
        <dbReference type="ARBA" id="ARBA00023136"/>
    </source>
</evidence>
<evidence type="ECO:0000256" key="4">
    <source>
        <dbReference type="ARBA" id="ARBA00022989"/>
    </source>
</evidence>
<evidence type="ECO:0000313" key="8">
    <source>
        <dbReference type="Proteomes" id="UP000325289"/>
    </source>
</evidence>
<keyword evidence="8" id="KW-1185">Reference proteome</keyword>
<sequence>MKSAPDSLRVPLVILAVIATGTVLRIASDIVAPMTLAVVIGIIVAPVMDGFRRVGLPEGFSATLILVVTVAGLAALGFALEPLFWRIVDELPTIRLELRGLVYQFQGVIQGIGDAQEEMQQALGAAQEAAESTAEEADGEGEGGGPKIPSLSDAIFLAPIVLGQFLIFAGTLYFFLVTRHRVYAALAQRLSDLGESTRLLSRFHRAEYLVSRYFITIACINAVLGLATAGYLTAIGLPLPLVWGAAAAILNFVLYVGPACVVAGLLLSGLIAFDGLMVLAPAAGYLCLNMTEAQFVTPSLVGKHVSLNPLLVFTALCFGIWFWGPIGGIVAIPVIVIIMALLDDPASRGRDPMSSRADIAGS</sequence>
<dbReference type="GO" id="GO:0016020">
    <property type="term" value="C:membrane"/>
    <property type="evidence" value="ECO:0007669"/>
    <property type="project" value="UniProtKB-SubCell"/>
</dbReference>
<feature type="transmembrane region" description="Helical" evidence="6">
    <location>
        <begin position="154"/>
        <end position="176"/>
    </location>
</feature>
<comment type="subcellular location">
    <subcellularLocation>
        <location evidence="1">Membrane</location>
        <topology evidence="1">Multi-pass membrane protein</topology>
    </subcellularLocation>
</comment>
<accession>A0A1I2CC04</accession>